<reference evidence="1" key="1">
    <citation type="submission" date="2018-05" db="EMBL/GenBank/DDBJ databases">
        <title>Draft genome of Mucuna pruriens seed.</title>
        <authorList>
            <person name="Nnadi N.E."/>
            <person name="Vos R."/>
            <person name="Hasami M.H."/>
            <person name="Devisetty U.K."/>
            <person name="Aguiy J.C."/>
        </authorList>
    </citation>
    <scope>NUCLEOTIDE SEQUENCE [LARGE SCALE GENOMIC DNA]</scope>
    <source>
        <strain evidence="1">JCA_2017</strain>
    </source>
</reference>
<dbReference type="STRING" id="157652.A0A371FBL5"/>
<dbReference type="OrthoDB" id="1435746at2759"/>
<evidence type="ECO:0000313" key="1">
    <source>
        <dbReference type="EMBL" id="RDX75695.1"/>
    </source>
</evidence>
<feature type="non-terminal residue" evidence="1">
    <location>
        <position position="1"/>
    </location>
</feature>
<dbReference type="Proteomes" id="UP000257109">
    <property type="component" value="Unassembled WGS sequence"/>
</dbReference>
<name>A0A371FBL5_MUCPR</name>
<comment type="caution">
    <text evidence="1">The sequence shown here is derived from an EMBL/GenBank/DDBJ whole genome shotgun (WGS) entry which is preliminary data.</text>
</comment>
<proteinExistence type="predicted"/>
<organism evidence="1 2">
    <name type="scientific">Mucuna pruriens</name>
    <name type="common">Velvet bean</name>
    <name type="synonym">Dolichos pruriens</name>
    <dbReference type="NCBI Taxonomy" id="157652"/>
    <lineage>
        <taxon>Eukaryota</taxon>
        <taxon>Viridiplantae</taxon>
        <taxon>Streptophyta</taxon>
        <taxon>Embryophyta</taxon>
        <taxon>Tracheophyta</taxon>
        <taxon>Spermatophyta</taxon>
        <taxon>Magnoliopsida</taxon>
        <taxon>eudicotyledons</taxon>
        <taxon>Gunneridae</taxon>
        <taxon>Pentapetalae</taxon>
        <taxon>rosids</taxon>
        <taxon>fabids</taxon>
        <taxon>Fabales</taxon>
        <taxon>Fabaceae</taxon>
        <taxon>Papilionoideae</taxon>
        <taxon>50 kb inversion clade</taxon>
        <taxon>NPAAA clade</taxon>
        <taxon>indigoferoid/millettioid clade</taxon>
        <taxon>Phaseoleae</taxon>
        <taxon>Mucuna</taxon>
    </lineage>
</organism>
<dbReference type="AlphaFoldDB" id="A0A371FBL5"/>
<sequence length="352" mass="40749">MLSTTAAAQLPSSWYCIPSHLNVHHHAQQKRKHTTLSLANADSQISLRNFNGLSLPKTHNCSKGQESNNRGRYNSNLNQNHKHLLFLQFCDSDTEDTNNQNPRTGNHYPHQVDKQRKFKENNKVRLLFTNMWWVHVKAAIGQRINLEGILCSIMVIFEDPKLALAHISILVDIRYIDWAELLERDLRLSIAVGVAMRRDRGHDCEVLEGLYKCIDRLSKNDEFVDHVHDELPIYKRAGDMFGYPAVVRKRTGRRDVSIHSKKRSRLEHQKLQKLVYVKYNQALQERYESHDLIDPIVLNDIDDSNGWIVGELDGDGEYVEDKLVFDDDVLTWRDVASATGMAEPLKYTRRQT</sequence>
<accession>A0A371FBL5</accession>
<dbReference type="EMBL" id="QJKJ01009749">
    <property type="protein sequence ID" value="RDX75695.1"/>
    <property type="molecule type" value="Genomic_DNA"/>
</dbReference>
<protein>
    <submittedName>
        <fullName evidence="1">Uncharacterized protein</fullName>
    </submittedName>
</protein>
<evidence type="ECO:0000313" key="2">
    <source>
        <dbReference type="Proteomes" id="UP000257109"/>
    </source>
</evidence>
<keyword evidence="2" id="KW-1185">Reference proteome</keyword>
<gene>
    <name evidence="1" type="ORF">CR513_44397</name>
</gene>